<evidence type="ECO:0000256" key="3">
    <source>
        <dbReference type="ARBA" id="ARBA00023004"/>
    </source>
</evidence>
<reference evidence="9" key="1">
    <citation type="submission" date="2017-09" db="EMBL/GenBank/DDBJ databases">
        <authorList>
            <person name="Varghese N."/>
            <person name="Submissions S."/>
        </authorList>
    </citation>
    <scope>NUCLEOTIDE SEQUENCE [LARGE SCALE GENOMIC DNA]</scope>
    <source>
        <strain evidence="9">MSL47</strain>
    </source>
</reference>
<dbReference type="CDD" id="cd11386">
    <property type="entry name" value="MCP_signal"/>
    <property type="match status" value="1"/>
</dbReference>
<keyword evidence="6" id="KW-0812">Transmembrane</keyword>
<feature type="domain" description="Methyl-accepting transducer" evidence="7">
    <location>
        <begin position="128"/>
        <end position="364"/>
    </location>
</feature>
<dbReference type="InterPro" id="IPR035938">
    <property type="entry name" value="Hemerythrin-like_sf"/>
</dbReference>
<proteinExistence type="inferred from homology"/>
<dbReference type="RefSeq" id="WP_097017736.1">
    <property type="nucleotide sequence ID" value="NZ_OBDZ01000011.1"/>
</dbReference>
<dbReference type="InterPro" id="IPR012312">
    <property type="entry name" value="Hemerythrin-like"/>
</dbReference>
<dbReference type="NCBIfam" id="TIGR02481">
    <property type="entry name" value="hemeryth_dom"/>
    <property type="match status" value="1"/>
</dbReference>
<dbReference type="PROSITE" id="PS50111">
    <property type="entry name" value="CHEMOTAXIS_TRANSDUC_2"/>
    <property type="match status" value="1"/>
</dbReference>
<dbReference type="Pfam" id="PF01814">
    <property type="entry name" value="Hemerythrin"/>
    <property type="match status" value="1"/>
</dbReference>
<sequence length="534" mass="59667">MRDTKEGVNNSSIKLGLKFGLGIIVAILLSIPIGQFISNLISKSIYGGEQIGYLAKIIDYLVIFVLLEILLKQLVVNRIRKITNFLRSLKDNNLSSDEIKISGNDEIANLYNELDRIDSSLDGGLTSIIQGVRNEIDSLAIYSNELSASSKEGNATIDETHQLVEHMMTNVEEISASAEEVTGFAEESSAQTQLGRDNIERTINSIKEINDSVNNTVEVIKALHQNSKQIGEIINLITNIANQTNMLALNAAIEAARAGEQGKGFAVVAEEIRHLSEETSSATGDIINIVQETQLKSQEVLSSIEKVEIKAKEGEHIAQETDRVFFEIEESSQETAMMIEQTAHAAQDLAENSDRLVEESEIISRIFDVVSSSSEELAEMVKKINTLINNSNSIDNDLSLIKWDDSYSVGVEKIDKQHKQLFNIVNDLIRANKLNKGKKEIGKVLNFLADYTVKHFNDEEKLQQESGYPDYEAHKKLHEQFVEDALNFKERFESGQIDTATMMDFNKTITRWLVQHVKGIDQEVGKHIRGADNR</sequence>
<dbReference type="NCBIfam" id="NF033749">
    <property type="entry name" value="bact_hemeryth"/>
    <property type="match status" value="1"/>
</dbReference>
<keyword evidence="9" id="KW-1185">Reference proteome</keyword>
<evidence type="ECO:0000256" key="6">
    <source>
        <dbReference type="SAM" id="Phobius"/>
    </source>
</evidence>
<keyword evidence="2" id="KW-0479">Metal-binding</keyword>
<keyword evidence="6" id="KW-1133">Transmembrane helix</keyword>
<evidence type="ECO:0000256" key="1">
    <source>
        <dbReference type="ARBA" id="ARBA00010587"/>
    </source>
</evidence>
<evidence type="ECO:0000256" key="5">
    <source>
        <dbReference type="PROSITE-ProRule" id="PRU00284"/>
    </source>
</evidence>
<feature type="transmembrane region" description="Helical" evidence="6">
    <location>
        <begin position="53"/>
        <end position="71"/>
    </location>
</feature>
<dbReference type="SMART" id="SM00283">
    <property type="entry name" value="MA"/>
    <property type="match status" value="1"/>
</dbReference>
<dbReference type="Gene3D" id="1.20.120.50">
    <property type="entry name" value="Hemerythrin-like"/>
    <property type="match status" value="1"/>
</dbReference>
<keyword evidence="3" id="KW-0408">Iron</keyword>
<gene>
    <name evidence="8" type="ORF">SAMN06265827_11166</name>
</gene>
<protein>
    <submittedName>
        <fullName evidence="8">Hemerythrin</fullName>
    </submittedName>
</protein>
<evidence type="ECO:0000259" key="7">
    <source>
        <dbReference type="PROSITE" id="PS50111"/>
    </source>
</evidence>
<evidence type="ECO:0000256" key="4">
    <source>
        <dbReference type="ARBA" id="ARBA00023224"/>
    </source>
</evidence>
<dbReference type="GO" id="GO:0016020">
    <property type="term" value="C:membrane"/>
    <property type="evidence" value="ECO:0007669"/>
    <property type="project" value="InterPro"/>
</dbReference>
<evidence type="ECO:0000313" key="8">
    <source>
        <dbReference type="EMBL" id="SNY27676.1"/>
    </source>
</evidence>
<feature type="transmembrane region" description="Helical" evidence="6">
    <location>
        <begin position="21"/>
        <end position="41"/>
    </location>
</feature>
<evidence type="ECO:0000256" key="2">
    <source>
        <dbReference type="ARBA" id="ARBA00022723"/>
    </source>
</evidence>
<keyword evidence="6" id="KW-0472">Membrane</keyword>
<comment type="similarity">
    <text evidence="1">Belongs to the hemerythrin family.</text>
</comment>
<dbReference type="STRING" id="1413210.U472_02585"/>
<dbReference type="PANTHER" id="PTHR32089:SF112">
    <property type="entry name" value="LYSOZYME-LIKE PROTEIN-RELATED"/>
    <property type="match status" value="1"/>
</dbReference>
<dbReference type="OrthoDB" id="9797092at2"/>
<dbReference type="Gene3D" id="1.10.287.950">
    <property type="entry name" value="Methyl-accepting chemotaxis protein"/>
    <property type="match status" value="1"/>
</dbReference>
<dbReference type="PANTHER" id="PTHR32089">
    <property type="entry name" value="METHYL-ACCEPTING CHEMOTAXIS PROTEIN MCPB"/>
    <property type="match status" value="1"/>
</dbReference>
<dbReference type="AlphaFoldDB" id="A0A285GYR9"/>
<dbReference type="SUPFAM" id="SSF58104">
    <property type="entry name" value="Methyl-accepting chemotaxis protein (MCP) signaling domain"/>
    <property type="match status" value="1"/>
</dbReference>
<evidence type="ECO:0000313" key="9">
    <source>
        <dbReference type="Proteomes" id="UP000219573"/>
    </source>
</evidence>
<dbReference type="InterPro" id="IPR004089">
    <property type="entry name" value="MCPsignal_dom"/>
</dbReference>
<dbReference type="Proteomes" id="UP000219573">
    <property type="component" value="Unassembled WGS sequence"/>
</dbReference>
<keyword evidence="4 5" id="KW-0807">Transducer</keyword>
<dbReference type="CDD" id="cd12107">
    <property type="entry name" value="Hemerythrin"/>
    <property type="match status" value="1"/>
</dbReference>
<accession>A0A285GYR9</accession>
<dbReference type="GO" id="GO:0046872">
    <property type="term" value="F:metal ion binding"/>
    <property type="evidence" value="ECO:0007669"/>
    <property type="project" value="UniProtKB-KW"/>
</dbReference>
<name>A0A285GYR9_9FIRM</name>
<dbReference type="Pfam" id="PF00015">
    <property type="entry name" value="MCPsignal"/>
    <property type="match status" value="1"/>
</dbReference>
<dbReference type="InterPro" id="IPR012827">
    <property type="entry name" value="Hemerythrin_metal-bd"/>
</dbReference>
<organism evidence="8 9">
    <name type="scientific">Orenia metallireducens</name>
    <dbReference type="NCBI Taxonomy" id="1413210"/>
    <lineage>
        <taxon>Bacteria</taxon>
        <taxon>Bacillati</taxon>
        <taxon>Bacillota</taxon>
        <taxon>Clostridia</taxon>
        <taxon>Halanaerobiales</taxon>
        <taxon>Halobacteroidaceae</taxon>
        <taxon>Orenia</taxon>
    </lineage>
</organism>
<dbReference type="SUPFAM" id="SSF47188">
    <property type="entry name" value="Hemerythrin-like"/>
    <property type="match status" value="1"/>
</dbReference>
<dbReference type="GO" id="GO:0007165">
    <property type="term" value="P:signal transduction"/>
    <property type="evidence" value="ECO:0007669"/>
    <property type="project" value="UniProtKB-KW"/>
</dbReference>
<dbReference type="EMBL" id="OBDZ01000011">
    <property type="protein sequence ID" value="SNY27676.1"/>
    <property type="molecule type" value="Genomic_DNA"/>
</dbReference>